<dbReference type="RefSeq" id="WP_073448123.1">
    <property type="nucleotide sequence ID" value="NZ_LJSN01000002.1"/>
</dbReference>
<dbReference type="Proteomes" id="UP000236047">
    <property type="component" value="Unassembled WGS sequence"/>
</dbReference>
<accession>A0A2N8PJ05</accession>
<evidence type="ECO:0000313" key="3">
    <source>
        <dbReference type="Proteomes" id="UP000236047"/>
    </source>
</evidence>
<organism evidence="2 3">
    <name type="scientific">Streptomyces noursei</name>
    <name type="common">Streptomyces albulus</name>
    <dbReference type="NCBI Taxonomy" id="1971"/>
    <lineage>
        <taxon>Bacteria</taxon>
        <taxon>Bacillati</taxon>
        <taxon>Actinomycetota</taxon>
        <taxon>Actinomycetes</taxon>
        <taxon>Kitasatosporales</taxon>
        <taxon>Streptomycetaceae</taxon>
        <taxon>Streptomyces</taxon>
    </lineage>
</organism>
<proteinExistence type="predicted"/>
<reference evidence="3" key="1">
    <citation type="submission" date="2015-09" db="EMBL/GenBank/DDBJ databases">
        <authorList>
            <person name="Graham D.E."/>
            <person name="Mahan K.M."/>
            <person name="Klingeman D.M."/>
            <person name="Fida T."/>
            <person name="Giannone R.J."/>
            <person name="Hettich R.L."/>
            <person name="Parry R.J."/>
            <person name="Spain J.C."/>
        </authorList>
    </citation>
    <scope>NUCLEOTIDE SEQUENCE [LARGE SCALE GENOMIC DNA]</scope>
    <source>
        <strain evidence="3">JCM 4701</strain>
    </source>
</reference>
<sequence length="112" mass="11284">MTTPATSAPDRGRRLRPPVPVRPLRLLLPARSVLGFLALLALLFVLAYAVGGAVGPVAPGLRPDDRPGTTEPAGDSGGMPGMAGMTALGAPRAGTAIVAHPAPALPPRGARR</sequence>
<gene>
    <name evidence="2" type="ORF">AOB60_09725</name>
</gene>
<dbReference type="EMBL" id="LJSN01000002">
    <property type="protein sequence ID" value="PNE41012.1"/>
    <property type="molecule type" value="Genomic_DNA"/>
</dbReference>
<protein>
    <submittedName>
        <fullName evidence="2">Uncharacterized protein</fullName>
    </submittedName>
</protein>
<dbReference type="AlphaFoldDB" id="A0A2N8PJ05"/>
<evidence type="ECO:0000256" key="1">
    <source>
        <dbReference type="SAM" id="MobiDB-lite"/>
    </source>
</evidence>
<comment type="caution">
    <text evidence="2">The sequence shown here is derived from an EMBL/GenBank/DDBJ whole genome shotgun (WGS) entry which is preliminary data.</text>
</comment>
<keyword evidence="3" id="KW-1185">Reference proteome</keyword>
<name>A0A2N8PJ05_STRNR</name>
<feature type="region of interest" description="Disordered" evidence="1">
    <location>
        <begin position="56"/>
        <end position="87"/>
    </location>
</feature>
<evidence type="ECO:0000313" key="2">
    <source>
        <dbReference type="EMBL" id="PNE41012.1"/>
    </source>
</evidence>